<organism evidence="1">
    <name type="scientific">Panicum hallii</name>
    <dbReference type="NCBI Taxonomy" id="206008"/>
    <lineage>
        <taxon>Eukaryota</taxon>
        <taxon>Viridiplantae</taxon>
        <taxon>Streptophyta</taxon>
        <taxon>Embryophyta</taxon>
        <taxon>Tracheophyta</taxon>
        <taxon>Spermatophyta</taxon>
        <taxon>Magnoliopsida</taxon>
        <taxon>Liliopsida</taxon>
        <taxon>Poales</taxon>
        <taxon>Poaceae</taxon>
        <taxon>PACMAD clade</taxon>
        <taxon>Panicoideae</taxon>
        <taxon>Panicodae</taxon>
        <taxon>Paniceae</taxon>
        <taxon>Panicinae</taxon>
        <taxon>Panicum</taxon>
        <taxon>Panicum sect. Panicum</taxon>
    </lineage>
</organism>
<dbReference type="Proteomes" id="UP000243499">
    <property type="component" value="Chromosome 5"/>
</dbReference>
<dbReference type="Gramene" id="PAN30549">
    <property type="protein sequence ID" value="PAN30549"/>
    <property type="gene ID" value="PAHAL_5G292800"/>
</dbReference>
<evidence type="ECO:0000313" key="1">
    <source>
        <dbReference type="EMBL" id="PAN30549.1"/>
    </source>
</evidence>
<dbReference type="AlphaFoldDB" id="A0A2S3HV65"/>
<name>A0A2S3HV65_9POAL</name>
<proteinExistence type="predicted"/>
<accession>A0A2S3HV65</accession>
<sequence length="101" mass="11685">MEHSSSVASYPSSIIEFCSLLKATINTNKTAFLFCKGKWCILLAHAKSLSLNHVKENTSYHHRLIHQLSNVAYFEYKSWYKSNVQITCKQPHVYFYDLAIP</sequence>
<gene>
    <name evidence="1" type="ORF">PAHAL_5G292800</name>
</gene>
<protein>
    <submittedName>
        <fullName evidence="1">Uncharacterized protein</fullName>
    </submittedName>
</protein>
<reference evidence="1" key="1">
    <citation type="submission" date="2018-04" db="EMBL/GenBank/DDBJ databases">
        <title>WGS assembly of Panicum hallii.</title>
        <authorList>
            <person name="Lovell J."/>
            <person name="Jenkins J."/>
            <person name="Lowry D."/>
            <person name="Mamidi S."/>
            <person name="Sreedasyam A."/>
            <person name="Weng X."/>
            <person name="Barry K."/>
            <person name="Bonette J."/>
            <person name="Campitelli B."/>
            <person name="Daum C."/>
            <person name="Gordon S."/>
            <person name="Gould B."/>
            <person name="Lipzen A."/>
            <person name="Macqueen A."/>
            <person name="Palacio-Mejia J."/>
            <person name="Plott C."/>
            <person name="Shakirov E."/>
            <person name="Shu S."/>
            <person name="Yoshinaga Y."/>
            <person name="Zane M."/>
            <person name="Rokhsar D."/>
            <person name="Grimwood J."/>
            <person name="Schmutz J."/>
            <person name="Juenger T."/>
        </authorList>
    </citation>
    <scope>NUCLEOTIDE SEQUENCE [LARGE SCALE GENOMIC DNA]</scope>
    <source>
        <strain evidence="1">FIL2</strain>
    </source>
</reference>
<dbReference type="EMBL" id="CM008050">
    <property type="protein sequence ID" value="PAN30549.1"/>
    <property type="molecule type" value="Genomic_DNA"/>
</dbReference>